<sequence length="52" mass="6147">MITTSKMYITDNYTQTIRSQDQSHVISKLRDCIKLNDEYQRCFQSTKNKLAS</sequence>
<name>A0A815ZB99_9BILA</name>
<reference evidence="1" key="1">
    <citation type="submission" date="2021-02" db="EMBL/GenBank/DDBJ databases">
        <authorList>
            <person name="Nowell W R."/>
        </authorList>
    </citation>
    <scope>NUCLEOTIDE SEQUENCE</scope>
</reference>
<dbReference type="EMBL" id="CAJNOU010019278">
    <property type="protein sequence ID" value="CAF1582263.1"/>
    <property type="molecule type" value="Genomic_DNA"/>
</dbReference>
<gene>
    <name evidence="1" type="ORF">SEV965_LOCUS39920</name>
</gene>
<evidence type="ECO:0000313" key="1">
    <source>
        <dbReference type="EMBL" id="CAF1582263.1"/>
    </source>
</evidence>
<protein>
    <submittedName>
        <fullName evidence="1">Uncharacterized protein</fullName>
    </submittedName>
</protein>
<comment type="caution">
    <text evidence="1">The sequence shown here is derived from an EMBL/GenBank/DDBJ whole genome shotgun (WGS) entry which is preliminary data.</text>
</comment>
<accession>A0A815ZB99</accession>
<dbReference type="AlphaFoldDB" id="A0A815ZB99"/>
<proteinExistence type="predicted"/>
<feature type="non-terminal residue" evidence="1">
    <location>
        <position position="52"/>
    </location>
</feature>
<dbReference type="Proteomes" id="UP000663889">
    <property type="component" value="Unassembled WGS sequence"/>
</dbReference>
<evidence type="ECO:0000313" key="2">
    <source>
        <dbReference type="Proteomes" id="UP000663889"/>
    </source>
</evidence>
<organism evidence="1 2">
    <name type="scientific">Rotaria sordida</name>
    <dbReference type="NCBI Taxonomy" id="392033"/>
    <lineage>
        <taxon>Eukaryota</taxon>
        <taxon>Metazoa</taxon>
        <taxon>Spiralia</taxon>
        <taxon>Gnathifera</taxon>
        <taxon>Rotifera</taxon>
        <taxon>Eurotatoria</taxon>
        <taxon>Bdelloidea</taxon>
        <taxon>Philodinida</taxon>
        <taxon>Philodinidae</taxon>
        <taxon>Rotaria</taxon>
    </lineage>
</organism>